<sequence>MSEVDDRQPAELEDRLRAGDDVLYRVPVIDHPISVNEFHAHVIGIGSGILVTVAYLIGYEAIGFFSGAGLVGYALFGRPFLRSLSHDADEYEKSIALKTIRWEPWHFLGAFLLGVGAITLTTGTWLS</sequence>
<organism evidence="2 3">
    <name type="scientific">Natronosalvus rutilus</name>
    <dbReference type="NCBI Taxonomy" id="2953753"/>
    <lineage>
        <taxon>Archaea</taxon>
        <taxon>Methanobacteriati</taxon>
        <taxon>Methanobacteriota</taxon>
        <taxon>Stenosarchaea group</taxon>
        <taxon>Halobacteria</taxon>
        <taxon>Halobacteriales</taxon>
        <taxon>Natrialbaceae</taxon>
        <taxon>Natronosalvus</taxon>
    </lineage>
</organism>
<keyword evidence="3" id="KW-1185">Reference proteome</keyword>
<dbReference type="EMBL" id="CP100358">
    <property type="protein sequence ID" value="UTF55970.1"/>
    <property type="molecule type" value="Genomic_DNA"/>
</dbReference>
<feature type="transmembrane region" description="Helical" evidence="1">
    <location>
        <begin position="105"/>
        <end position="126"/>
    </location>
</feature>
<name>A0A9E7NFB8_9EURY</name>
<geneLocation type="plasmid" evidence="2 3">
    <name>unnamed3</name>
</geneLocation>
<keyword evidence="1" id="KW-0472">Membrane</keyword>
<dbReference type="AlphaFoldDB" id="A0A9E7NFB8"/>
<evidence type="ECO:0000313" key="2">
    <source>
        <dbReference type="EMBL" id="UTF55970.1"/>
    </source>
</evidence>
<feature type="transmembrane region" description="Helical" evidence="1">
    <location>
        <begin position="56"/>
        <end position="76"/>
    </location>
</feature>
<evidence type="ECO:0000313" key="3">
    <source>
        <dbReference type="Proteomes" id="UP001056855"/>
    </source>
</evidence>
<keyword evidence="1" id="KW-0812">Transmembrane</keyword>
<dbReference type="RefSeq" id="WP_254161524.1">
    <property type="nucleotide sequence ID" value="NZ_CP100358.1"/>
</dbReference>
<dbReference type="GeneID" id="73292577"/>
<accession>A0A9E7NFB8</accession>
<protein>
    <submittedName>
        <fullName evidence="2">Uncharacterized protein</fullName>
    </submittedName>
</protein>
<gene>
    <name evidence="2" type="ORF">NGM29_20985</name>
</gene>
<dbReference type="Proteomes" id="UP001056855">
    <property type="component" value="Plasmid unnamed3"/>
</dbReference>
<evidence type="ECO:0000256" key="1">
    <source>
        <dbReference type="SAM" id="Phobius"/>
    </source>
</evidence>
<keyword evidence="1" id="KW-1133">Transmembrane helix</keyword>
<reference evidence="2" key="1">
    <citation type="submission" date="2022-06" db="EMBL/GenBank/DDBJ databases">
        <title>Diverse halophilic archaea isolated from saline environments.</title>
        <authorList>
            <person name="Cui H.-L."/>
        </authorList>
    </citation>
    <scope>NUCLEOTIDE SEQUENCE</scope>
    <source>
        <strain evidence="2">WLHS1</strain>
        <plasmid evidence="2">unnamed3</plasmid>
    </source>
</reference>
<proteinExistence type="predicted"/>
<keyword evidence="2" id="KW-0614">Plasmid</keyword>
<dbReference type="KEGG" id="sawl:NGM29_20985"/>